<dbReference type="GeneID" id="68877650"/>
<protein>
    <submittedName>
        <fullName evidence="4">Glycerophosphodiester phosphodiesterase</fullName>
        <ecNumber evidence="2">3.1.4.46</ecNumber>
    </submittedName>
</protein>
<dbReference type="RefSeq" id="WP_058295116.1">
    <property type="nucleotide sequence ID" value="NZ_CAKJVD010000057.1"/>
</dbReference>
<dbReference type="EMBL" id="PDCJ01000001">
    <property type="protein sequence ID" value="PEG30952.1"/>
    <property type="molecule type" value="Genomic_DNA"/>
</dbReference>
<feature type="domain" description="GP-PDE" evidence="1">
    <location>
        <begin position="38"/>
        <end position="270"/>
    </location>
</feature>
<dbReference type="SUPFAM" id="SSF51695">
    <property type="entry name" value="PLC-like phosphodiesterases"/>
    <property type="match status" value="1"/>
</dbReference>
<reference evidence="2" key="3">
    <citation type="submission" date="2021-10" db="EMBL/GenBank/DDBJ databases">
        <authorList>
            <person name="Mesa V."/>
        </authorList>
    </citation>
    <scope>NUCLEOTIDE SEQUENCE</scope>
    <source>
        <strain evidence="2">CC3_PB</strain>
    </source>
</reference>
<dbReference type="AlphaFoldDB" id="A0A2A7MGK4"/>
<evidence type="ECO:0000313" key="2">
    <source>
        <dbReference type="EMBL" id="CAG9707513.1"/>
    </source>
</evidence>
<dbReference type="GO" id="GO:0008889">
    <property type="term" value="F:glycerophosphodiester phosphodiesterase activity"/>
    <property type="evidence" value="ECO:0007669"/>
    <property type="project" value="UniProtKB-EC"/>
</dbReference>
<sequence>MNKLFYRLTIITITIALAFMNFNILTSEATIKNEECRVKFIAHRGLSSCAPENTLPAYVLAGKHNFYACECDIQETKDNEFIIMHDDTIDRMTDGSGRVSDFTLKELRKFNIDAGNNVEKYKKIKIPTLQEYLYVCNKEQIKSVIEIKSLSKRNIKKFLNIINEFNAEENVIIISFNKQILENIRHKNSNINIQWLADLNKENIDFCSENHMNIDSDKGTVTKECIVYAHDKGVLVNVWTVDESEMISTLINYGVDFISTNRTNGFIGNS</sequence>
<evidence type="ECO:0000313" key="7">
    <source>
        <dbReference type="Proteomes" id="UP000431451"/>
    </source>
</evidence>
<dbReference type="EC" id="3.1.4.46" evidence="2"/>
<evidence type="ECO:0000313" key="3">
    <source>
        <dbReference type="EMBL" id="CAI3608569.1"/>
    </source>
</evidence>
<reference evidence="3" key="4">
    <citation type="submission" date="2022-10" db="EMBL/GenBank/DDBJ databases">
        <authorList>
            <person name="Aires J."/>
            <person name="Mesa V."/>
        </authorList>
    </citation>
    <scope>NUCLEOTIDE SEQUENCE</scope>
    <source>
        <strain evidence="3">Clostridium neonatale JD116</strain>
    </source>
</reference>
<dbReference type="Proteomes" id="UP000220840">
    <property type="component" value="Unassembled WGS sequence"/>
</dbReference>
<dbReference type="Proteomes" id="UP001189143">
    <property type="component" value="Unassembled WGS sequence"/>
</dbReference>
<dbReference type="PANTHER" id="PTHR46211:SF1">
    <property type="entry name" value="GLYCEROPHOSPHODIESTER PHOSPHODIESTERASE, CYTOPLASMIC"/>
    <property type="match status" value="1"/>
</dbReference>
<keyword evidence="6" id="KW-1185">Reference proteome</keyword>
<gene>
    <name evidence="5" type="primary">glpQ_3</name>
    <name evidence="3" type="ORF">CNEO2_360004</name>
    <name evidence="2" type="ORF">CNEO_43064</name>
    <name evidence="5" type="ORF">CNEONATNEC25_02273</name>
    <name evidence="4" type="ORF">CQ394_04305</name>
</gene>
<dbReference type="InterPro" id="IPR030395">
    <property type="entry name" value="GP_PDE_dom"/>
</dbReference>
<accession>A0A2A7MGK4</accession>
<dbReference type="EMBL" id="CAMTCP010000233">
    <property type="protein sequence ID" value="CAI3608569.1"/>
    <property type="molecule type" value="Genomic_DNA"/>
</dbReference>
<dbReference type="Proteomes" id="UP000431451">
    <property type="component" value="Unassembled WGS sequence"/>
</dbReference>
<dbReference type="EMBL" id="UWJD01000002">
    <property type="protein sequence ID" value="VCT84673.1"/>
    <property type="molecule type" value="Genomic_DNA"/>
</dbReference>
<proteinExistence type="predicted"/>
<reference evidence="5 7" key="2">
    <citation type="submission" date="2018-06" db="EMBL/GenBank/DDBJ databases">
        <authorList>
            <consortium name="IHU Genomes"/>
        </authorList>
    </citation>
    <scope>NUCLEOTIDE SEQUENCE [LARGE SCALE GENOMIC DNA]</scope>
    <source>
        <strain evidence="5 7">NEC25</strain>
    </source>
</reference>
<name>A0A2A7MGK4_9CLOT</name>
<dbReference type="InterPro" id="IPR017946">
    <property type="entry name" value="PLC-like_Pdiesterase_TIM-brl"/>
</dbReference>
<evidence type="ECO:0000313" key="4">
    <source>
        <dbReference type="EMBL" id="PEG30952.1"/>
    </source>
</evidence>
<dbReference type="Pfam" id="PF03009">
    <property type="entry name" value="GDPD"/>
    <property type="match status" value="1"/>
</dbReference>
<dbReference type="EMBL" id="CAKJVE010000004">
    <property type="protein sequence ID" value="CAG9707513.1"/>
    <property type="molecule type" value="Genomic_DNA"/>
</dbReference>
<evidence type="ECO:0000313" key="6">
    <source>
        <dbReference type="Proteomes" id="UP000220840"/>
    </source>
</evidence>
<dbReference type="Gene3D" id="3.20.20.190">
    <property type="entry name" value="Phosphatidylinositol (PI) phosphodiesterase"/>
    <property type="match status" value="1"/>
</dbReference>
<evidence type="ECO:0000313" key="5">
    <source>
        <dbReference type="EMBL" id="VCT84673.1"/>
    </source>
</evidence>
<evidence type="ECO:0000259" key="1">
    <source>
        <dbReference type="PROSITE" id="PS51704"/>
    </source>
</evidence>
<keyword evidence="2" id="KW-0378">Hydrolase</keyword>
<dbReference type="OrthoDB" id="384721at2"/>
<dbReference type="GO" id="GO:0006629">
    <property type="term" value="P:lipid metabolic process"/>
    <property type="evidence" value="ECO:0007669"/>
    <property type="project" value="InterPro"/>
</dbReference>
<dbReference type="STRING" id="137838.GCA_001458595_02326"/>
<dbReference type="Proteomes" id="UP000789738">
    <property type="component" value="Unassembled WGS sequence"/>
</dbReference>
<dbReference type="PANTHER" id="PTHR46211">
    <property type="entry name" value="GLYCEROPHOSPHORYL DIESTER PHOSPHODIESTERASE"/>
    <property type="match status" value="1"/>
</dbReference>
<organism evidence="4 6">
    <name type="scientific">Clostridium neonatale</name>
    <dbReference type="NCBI Taxonomy" id="137838"/>
    <lineage>
        <taxon>Bacteria</taxon>
        <taxon>Bacillati</taxon>
        <taxon>Bacillota</taxon>
        <taxon>Clostridia</taxon>
        <taxon>Eubacteriales</taxon>
        <taxon>Clostridiaceae</taxon>
        <taxon>Clostridium</taxon>
    </lineage>
</organism>
<dbReference type="PROSITE" id="PS51704">
    <property type="entry name" value="GP_PDE"/>
    <property type="match status" value="1"/>
</dbReference>
<reference evidence="4 6" key="1">
    <citation type="submission" date="2017-10" db="EMBL/GenBank/DDBJ databases">
        <title>Effective Description of Clostridium neonatale sp. nov. linked to necrotizing enterocolitis in neonates and a clarification of species assignable to the genus Clostridium (Prazmowski 1880) emend. Lawson and Rainey 2016.</title>
        <authorList>
            <person name="Bernard K."/>
            <person name="Burdz T."/>
            <person name="Wiebe D."/>
            <person name="Balcewich B."/>
            <person name="Alfa M."/>
            <person name="Bernier A.-M."/>
        </authorList>
    </citation>
    <scope>NUCLEOTIDE SEQUENCE [LARGE SCALE GENOMIC DNA]</scope>
    <source>
        <strain evidence="4 6">LCDC99A005</strain>
    </source>
</reference>